<dbReference type="InterPro" id="IPR036723">
    <property type="entry name" value="Alpha-catenin/vinculin-like_sf"/>
</dbReference>
<name>A0A183EII7_9BILA</name>
<dbReference type="Gene3D" id="1.20.120.230">
    <property type="entry name" value="Alpha-catenin/vinculin-like"/>
    <property type="match status" value="1"/>
</dbReference>
<proteinExistence type="predicted"/>
<dbReference type="SUPFAM" id="SSF47220">
    <property type="entry name" value="alpha-catenin/vinculin-like"/>
    <property type="match status" value="1"/>
</dbReference>
<accession>A0A183EII7</accession>
<dbReference type="Proteomes" id="UP000271098">
    <property type="component" value="Unassembled WGS sequence"/>
</dbReference>
<evidence type="ECO:0000313" key="3">
    <source>
        <dbReference type="EMBL" id="VDN36800.1"/>
    </source>
</evidence>
<dbReference type="OrthoDB" id="5824734at2759"/>
<dbReference type="GO" id="GO:0051015">
    <property type="term" value="F:actin filament binding"/>
    <property type="evidence" value="ECO:0007669"/>
    <property type="project" value="InterPro"/>
</dbReference>
<evidence type="ECO:0000313" key="4">
    <source>
        <dbReference type="Proteomes" id="UP000271098"/>
    </source>
</evidence>
<reference evidence="3 4" key="2">
    <citation type="submission" date="2018-11" db="EMBL/GenBank/DDBJ databases">
        <authorList>
            <consortium name="Pathogen Informatics"/>
        </authorList>
    </citation>
    <scope>NUCLEOTIDE SEQUENCE [LARGE SCALE GENOMIC DNA]</scope>
</reference>
<evidence type="ECO:0000256" key="1">
    <source>
        <dbReference type="ARBA" id="ARBA00004496"/>
    </source>
</evidence>
<evidence type="ECO:0000313" key="5">
    <source>
        <dbReference type="WBParaSite" id="GPUH_0002080301-mRNA-1"/>
    </source>
</evidence>
<sequence>MAADVQAELNIDLVKTRTVERLIEPLIHQVTSLTDANSMRRSGGGGKSGAVLVAAVDRTVRNFVHTARAAIAHCSITAAAAADAVQQLAQAVELVEQFGMSQN</sequence>
<evidence type="ECO:0000256" key="2">
    <source>
        <dbReference type="ARBA" id="ARBA00022490"/>
    </source>
</evidence>
<dbReference type="EMBL" id="UYRT01091125">
    <property type="protein sequence ID" value="VDN36800.1"/>
    <property type="molecule type" value="Genomic_DNA"/>
</dbReference>
<gene>
    <name evidence="3" type="ORF">GPUH_LOCUS20779</name>
</gene>
<keyword evidence="4" id="KW-1185">Reference proteome</keyword>
<comment type="subcellular location">
    <subcellularLocation>
        <location evidence="1">Cytoplasm</location>
    </subcellularLocation>
</comment>
<protein>
    <submittedName>
        <fullName evidence="5">Conserved oligomeric Golgi complex subunit 7</fullName>
    </submittedName>
</protein>
<keyword evidence="2" id="KW-0963">Cytoplasm</keyword>
<dbReference type="AlphaFoldDB" id="A0A183EII7"/>
<dbReference type="WBParaSite" id="GPUH_0002080301-mRNA-1">
    <property type="protein sequence ID" value="GPUH_0002080301-mRNA-1"/>
    <property type="gene ID" value="GPUH_0002080301"/>
</dbReference>
<dbReference type="GO" id="GO:0005737">
    <property type="term" value="C:cytoplasm"/>
    <property type="evidence" value="ECO:0007669"/>
    <property type="project" value="UniProtKB-SubCell"/>
</dbReference>
<dbReference type="GO" id="GO:0007155">
    <property type="term" value="P:cell adhesion"/>
    <property type="evidence" value="ECO:0007669"/>
    <property type="project" value="InterPro"/>
</dbReference>
<organism evidence="5">
    <name type="scientific">Gongylonema pulchrum</name>
    <dbReference type="NCBI Taxonomy" id="637853"/>
    <lineage>
        <taxon>Eukaryota</taxon>
        <taxon>Metazoa</taxon>
        <taxon>Ecdysozoa</taxon>
        <taxon>Nematoda</taxon>
        <taxon>Chromadorea</taxon>
        <taxon>Rhabditida</taxon>
        <taxon>Spirurina</taxon>
        <taxon>Spiruromorpha</taxon>
        <taxon>Spiruroidea</taxon>
        <taxon>Gongylonematidae</taxon>
        <taxon>Gongylonema</taxon>
    </lineage>
</organism>
<reference evidence="5" key="1">
    <citation type="submission" date="2016-06" db="UniProtKB">
        <authorList>
            <consortium name="WormBaseParasite"/>
        </authorList>
    </citation>
    <scope>IDENTIFICATION</scope>
</reference>